<accession>A0ABQ3VC58</accession>
<reference evidence="1 2" key="1">
    <citation type="journal article" date="2021" name="Int. J. Syst. Evol. Microbiol.">
        <title>Reticulibacter mediterranei gen. nov., sp. nov., within the new family Reticulibacteraceae fam. nov., and Ktedonospora formicarum gen. nov., sp. nov., Ktedonobacter robiniae sp. nov., Dictyobacter formicarum sp. nov. and Dictyobacter arantiisoli sp. nov., belonging to the class Ktedonobacteria.</title>
        <authorList>
            <person name="Yabe S."/>
            <person name="Zheng Y."/>
            <person name="Wang C.M."/>
            <person name="Sakai Y."/>
            <person name="Abe K."/>
            <person name="Yokota A."/>
            <person name="Donadio S."/>
            <person name="Cavaletti L."/>
            <person name="Monciardini P."/>
        </authorList>
    </citation>
    <scope>NUCLEOTIDE SEQUENCE [LARGE SCALE GENOMIC DNA]</scope>
    <source>
        <strain evidence="1 2">SOSP1-9</strain>
    </source>
</reference>
<dbReference type="EMBL" id="BNJJ01000003">
    <property type="protein sequence ID" value="GHO83301.1"/>
    <property type="molecule type" value="Genomic_DNA"/>
</dbReference>
<keyword evidence="2" id="KW-1185">Reference proteome</keyword>
<proteinExistence type="predicted"/>
<dbReference type="Proteomes" id="UP000635565">
    <property type="component" value="Unassembled WGS sequence"/>
</dbReference>
<evidence type="ECO:0000313" key="2">
    <source>
        <dbReference type="Proteomes" id="UP000635565"/>
    </source>
</evidence>
<gene>
    <name evidence="1" type="ORF">KSZ_13070</name>
</gene>
<comment type="caution">
    <text evidence="1">The sequence shown here is derived from an EMBL/GenBank/DDBJ whole genome shotgun (WGS) entry which is preliminary data.</text>
</comment>
<organism evidence="1 2">
    <name type="scientific">Dictyobacter formicarum</name>
    <dbReference type="NCBI Taxonomy" id="2778368"/>
    <lineage>
        <taxon>Bacteria</taxon>
        <taxon>Bacillati</taxon>
        <taxon>Chloroflexota</taxon>
        <taxon>Ktedonobacteria</taxon>
        <taxon>Ktedonobacterales</taxon>
        <taxon>Dictyobacteraceae</taxon>
        <taxon>Dictyobacter</taxon>
    </lineage>
</organism>
<sequence>MGTDIFLYAEWRHNEPWQFIGEMSENIVYQYDPEHENPYHPKDLYNVRNYNLFAILADVRNDVGYECIAPRRGIPNDLSPEIKSYFEVFQSEEMGRELYPGWLTLEELVHFDWHGKRIQRYGRVDERVAHLFHSDRGFPFREWPQGIQIGYSRMPKASKYCNACWTETYAESAGPDFMELLDTFSRKYGVSKDIRLVFWFA</sequence>
<protein>
    <submittedName>
        <fullName evidence="1">Uncharacterized protein</fullName>
    </submittedName>
</protein>
<name>A0ABQ3VC58_9CHLR</name>
<evidence type="ECO:0000313" key="1">
    <source>
        <dbReference type="EMBL" id="GHO83301.1"/>
    </source>
</evidence>